<dbReference type="InterPro" id="IPR004701">
    <property type="entry name" value="PTS_EIIA_man-typ"/>
</dbReference>
<evidence type="ECO:0000313" key="10">
    <source>
        <dbReference type="Proteomes" id="UP000824232"/>
    </source>
</evidence>
<protein>
    <submittedName>
        <fullName evidence="9">PTS fructose transporter subunit IIA</fullName>
    </submittedName>
</protein>
<dbReference type="SUPFAM" id="SSF53062">
    <property type="entry name" value="PTS system fructose IIA component-like"/>
    <property type="match status" value="1"/>
</dbReference>
<dbReference type="CDD" id="cd00006">
    <property type="entry name" value="PTS_IIA_man"/>
    <property type="match status" value="1"/>
</dbReference>
<dbReference type="Proteomes" id="UP000824232">
    <property type="component" value="Unassembled WGS sequence"/>
</dbReference>
<sequence length="142" mass="15483">MKQIIIITGHNNFASGILSSLTMIAGVKDNVYAVDFLSSDNDDTLEDKFNKIISDNKDSEILFVCDLMGGTPFKVASKLAFTKDSYEVVAGINLGGLIDTSMKLDKMSIKELKTSCKDASIKSVIPLEKVIEKDKEEPSEGI</sequence>
<dbReference type="GO" id="GO:0016020">
    <property type="term" value="C:membrane"/>
    <property type="evidence" value="ECO:0007669"/>
    <property type="project" value="InterPro"/>
</dbReference>
<dbReference type="InterPro" id="IPR051471">
    <property type="entry name" value="Bacterial_PTS_sugar_comp"/>
</dbReference>
<keyword evidence="6" id="KW-0598">Phosphotransferase system</keyword>
<evidence type="ECO:0000256" key="4">
    <source>
        <dbReference type="ARBA" id="ARBA00022597"/>
    </source>
</evidence>
<keyword evidence="5" id="KW-0808">Transferase</keyword>
<accession>A0A9D1DUR9</accession>
<name>A0A9D1DUR9_9FIRM</name>
<evidence type="ECO:0000256" key="2">
    <source>
        <dbReference type="ARBA" id="ARBA00022448"/>
    </source>
</evidence>
<keyword evidence="4" id="KW-0762">Sugar transport</keyword>
<evidence type="ECO:0000256" key="1">
    <source>
        <dbReference type="ARBA" id="ARBA00004496"/>
    </source>
</evidence>
<dbReference type="InterPro" id="IPR036662">
    <property type="entry name" value="PTS_EIIA_man-typ_sf"/>
</dbReference>
<dbReference type="EMBL" id="DVHC01000050">
    <property type="protein sequence ID" value="HIR59338.1"/>
    <property type="molecule type" value="Genomic_DNA"/>
</dbReference>
<dbReference type="Pfam" id="PF03610">
    <property type="entry name" value="EIIA-man"/>
    <property type="match status" value="1"/>
</dbReference>
<gene>
    <name evidence="9" type="ORF">IAB38_04735</name>
</gene>
<keyword evidence="2" id="KW-0813">Transport</keyword>
<dbReference type="InterPro" id="IPR033887">
    <property type="entry name" value="PTS_IIA_man"/>
</dbReference>
<evidence type="ECO:0000256" key="3">
    <source>
        <dbReference type="ARBA" id="ARBA00022490"/>
    </source>
</evidence>
<reference evidence="9" key="1">
    <citation type="submission" date="2020-10" db="EMBL/GenBank/DDBJ databases">
        <authorList>
            <person name="Gilroy R."/>
        </authorList>
    </citation>
    <scope>NUCLEOTIDE SEQUENCE</scope>
    <source>
        <strain evidence="9">CHK184-20233</strain>
    </source>
</reference>
<feature type="domain" description="PTS EIIA type-4" evidence="8">
    <location>
        <begin position="2"/>
        <end position="124"/>
    </location>
</feature>
<evidence type="ECO:0000259" key="8">
    <source>
        <dbReference type="PROSITE" id="PS51096"/>
    </source>
</evidence>
<dbReference type="GO" id="GO:0005737">
    <property type="term" value="C:cytoplasm"/>
    <property type="evidence" value="ECO:0007669"/>
    <property type="project" value="UniProtKB-SubCell"/>
</dbReference>
<evidence type="ECO:0000256" key="7">
    <source>
        <dbReference type="ARBA" id="ARBA00022777"/>
    </source>
</evidence>
<proteinExistence type="predicted"/>
<evidence type="ECO:0000256" key="6">
    <source>
        <dbReference type="ARBA" id="ARBA00022683"/>
    </source>
</evidence>
<dbReference type="GO" id="GO:0009401">
    <property type="term" value="P:phosphoenolpyruvate-dependent sugar phosphotransferase system"/>
    <property type="evidence" value="ECO:0007669"/>
    <property type="project" value="UniProtKB-KW"/>
</dbReference>
<evidence type="ECO:0000313" key="9">
    <source>
        <dbReference type="EMBL" id="HIR59338.1"/>
    </source>
</evidence>
<dbReference type="Gene3D" id="3.40.50.510">
    <property type="entry name" value="Phosphotransferase system, mannose-type IIA component"/>
    <property type="match status" value="1"/>
</dbReference>
<dbReference type="PANTHER" id="PTHR33799">
    <property type="entry name" value="PTS PERMEASE-RELATED-RELATED"/>
    <property type="match status" value="1"/>
</dbReference>
<dbReference type="PANTHER" id="PTHR33799:SF1">
    <property type="entry name" value="PTS SYSTEM MANNOSE-SPECIFIC EIIAB COMPONENT-RELATED"/>
    <property type="match status" value="1"/>
</dbReference>
<dbReference type="AlphaFoldDB" id="A0A9D1DUR9"/>
<comment type="subcellular location">
    <subcellularLocation>
        <location evidence="1">Cytoplasm</location>
    </subcellularLocation>
</comment>
<dbReference type="PROSITE" id="PS51096">
    <property type="entry name" value="PTS_EIIA_TYPE_4"/>
    <property type="match status" value="1"/>
</dbReference>
<dbReference type="GO" id="GO:0016301">
    <property type="term" value="F:kinase activity"/>
    <property type="evidence" value="ECO:0007669"/>
    <property type="project" value="UniProtKB-KW"/>
</dbReference>
<keyword evidence="7" id="KW-0418">Kinase</keyword>
<keyword evidence="3" id="KW-0963">Cytoplasm</keyword>
<comment type="caution">
    <text evidence="9">The sequence shown here is derived from an EMBL/GenBank/DDBJ whole genome shotgun (WGS) entry which is preliminary data.</text>
</comment>
<organism evidence="9 10">
    <name type="scientific">Candidatus Onthousia excrementipullorum</name>
    <dbReference type="NCBI Taxonomy" id="2840884"/>
    <lineage>
        <taxon>Bacteria</taxon>
        <taxon>Bacillati</taxon>
        <taxon>Bacillota</taxon>
        <taxon>Bacilli</taxon>
        <taxon>Candidatus Onthousia</taxon>
    </lineage>
</organism>
<reference evidence="9" key="2">
    <citation type="journal article" date="2021" name="PeerJ">
        <title>Extensive microbial diversity within the chicken gut microbiome revealed by metagenomics and culture.</title>
        <authorList>
            <person name="Gilroy R."/>
            <person name="Ravi A."/>
            <person name="Getino M."/>
            <person name="Pursley I."/>
            <person name="Horton D.L."/>
            <person name="Alikhan N.F."/>
            <person name="Baker D."/>
            <person name="Gharbi K."/>
            <person name="Hall N."/>
            <person name="Watson M."/>
            <person name="Adriaenssens E.M."/>
            <person name="Foster-Nyarko E."/>
            <person name="Jarju S."/>
            <person name="Secka A."/>
            <person name="Antonio M."/>
            <person name="Oren A."/>
            <person name="Chaudhuri R.R."/>
            <person name="La Ragione R."/>
            <person name="Hildebrand F."/>
            <person name="Pallen M.J."/>
        </authorList>
    </citation>
    <scope>NUCLEOTIDE SEQUENCE</scope>
    <source>
        <strain evidence="9">CHK184-20233</strain>
    </source>
</reference>
<evidence type="ECO:0000256" key="5">
    <source>
        <dbReference type="ARBA" id="ARBA00022679"/>
    </source>
</evidence>